<dbReference type="AlphaFoldDB" id="A0A7J7JKN4"/>
<dbReference type="Proteomes" id="UP000593567">
    <property type="component" value="Unassembled WGS sequence"/>
</dbReference>
<gene>
    <name evidence="1" type="ORF">EB796_014786</name>
</gene>
<proteinExistence type="predicted"/>
<dbReference type="EMBL" id="VXIV02002185">
    <property type="protein sequence ID" value="KAF6026909.1"/>
    <property type="molecule type" value="Genomic_DNA"/>
</dbReference>
<keyword evidence="2" id="KW-1185">Reference proteome</keyword>
<comment type="caution">
    <text evidence="1">The sequence shown here is derived from an EMBL/GenBank/DDBJ whole genome shotgun (WGS) entry which is preliminary data.</text>
</comment>
<sequence>MVANVLVSDHINSTDVTHFILIQIETKVGGEWSGKHILVKLIVQPFNTTEFVMTSRKGYYRIVFAAPQTPQSSASICRLTVAD</sequence>
<evidence type="ECO:0000313" key="2">
    <source>
        <dbReference type="Proteomes" id="UP000593567"/>
    </source>
</evidence>
<protein>
    <submittedName>
        <fullName evidence="1">Uncharacterized protein</fullName>
    </submittedName>
</protein>
<accession>A0A7J7JKN4</accession>
<name>A0A7J7JKN4_BUGNE</name>
<reference evidence="1" key="1">
    <citation type="submission" date="2020-06" db="EMBL/GenBank/DDBJ databases">
        <title>Draft genome of Bugula neritina, a colonial animal packing powerful symbionts and potential medicines.</title>
        <authorList>
            <person name="Rayko M."/>
        </authorList>
    </citation>
    <scope>NUCLEOTIDE SEQUENCE [LARGE SCALE GENOMIC DNA]</scope>
    <source>
        <strain evidence="1">Kwan_BN1</strain>
    </source>
</reference>
<organism evidence="1 2">
    <name type="scientific">Bugula neritina</name>
    <name type="common">Brown bryozoan</name>
    <name type="synonym">Sertularia neritina</name>
    <dbReference type="NCBI Taxonomy" id="10212"/>
    <lineage>
        <taxon>Eukaryota</taxon>
        <taxon>Metazoa</taxon>
        <taxon>Spiralia</taxon>
        <taxon>Lophotrochozoa</taxon>
        <taxon>Bryozoa</taxon>
        <taxon>Gymnolaemata</taxon>
        <taxon>Cheilostomatida</taxon>
        <taxon>Flustrina</taxon>
        <taxon>Buguloidea</taxon>
        <taxon>Bugulidae</taxon>
        <taxon>Bugula</taxon>
    </lineage>
</organism>
<evidence type="ECO:0000313" key="1">
    <source>
        <dbReference type="EMBL" id="KAF6026909.1"/>
    </source>
</evidence>